<keyword evidence="5 10" id="KW-0645">Protease</keyword>
<dbReference type="GO" id="GO:0004185">
    <property type="term" value="F:serine-type carboxypeptidase activity"/>
    <property type="evidence" value="ECO:0007669"/>
    <property type="project" value="UniProtKB-UniRule"/>
</dbReference>
<feature type="non-terminal residue" evidence="11">
    <location>
        <position position="345"/>
    </location>
</feature>
<name>A0A8K0K8Q0_LADFU</name>
<keyword evidence="6" id="KW-0732">Signal</keyword>
<evidence type="ECO:0000313" key="12">
    <source>
        <dbReference type="Proteomes" id="UP000792457"/>
    </source>
</evidence>
<dbReference type="InterPro" id="IPR029058">
    <property type="entry name" value="AB_hydrolase_fold"/>
</dbReference>
<evidence type="ECO:0000313" key="11">
    <source>
        <dbReference type="EMBL" id="KAG8227938.1"/>
    </source>
</evidence>
<evidence type="ECO:0000256" key="9">
    <source>
        <dbReference type="ARBA" id="ARBA00055847"/>
    </source>
</evidence>
<evidence type="ECO:0000256" key="8">
    <source>
        <dbReference type="ARBA" id="ARBA00023180"/>
    </source>
</evidence>
<keyword evidence="8" id="KW-0325">Glycoprotein</keyword>
<evidence type="ECO:0000256" key="10">
    <source>
        <dbReference type="RuleBase" id="RU361156"/>
    </source>
</evidence>
<evidence type="ECO:0000256" key="6">
    <source>
        <dbReference type="ARBA" id="ARBA00022729"/>
    </source>
</evidence>
<dbReference type="Proteomes" id="UP000792457">
    <property type="component" value="Unassembled WGS sequence"/>
</dbReference>
<dbReference type="Pfam" id="PF00450">
    <property type="entry name" value="Peptidase_S10"/>
    <property type="match status" value="1"/>
</dbReference>
<keyword evidence="4 10" id="KW-0121">Carboxypeptidase</keyword>
<keyword evidence="3" id="KW-0964">Secreted</keyword>
<reference evidence="11" key="1">
    <citation type="submission" date="2013-04" db="EMBL/GenBank/DDBJ databases">
        <authorList>
            <person name="Qu J."/>
            <person name="Murali S.C."/>
            <person name="Bandaranaike D."/>
            <person name="Bellair M."/>
            <person name="Blankenburg K."/>
            <person name="Chao H."/>
            <person name="Dinh H."/>
            <person name="Doddapaneni H."/>
            <person name="Downs B."/>
            <person name="Dugan-Rocha S."/>
            <person name="Elkadiri S."/>
            <person name="Gnanaolivu R.D."/>
            <person name="Hernandez B."/>
            <person name="Javaid M."/>
            <person name="Jayaseelan J.C."/>
            <person name="Lee S."/>
            <person name="Li M."/>
            <person name="Ming W."/>
            <person name="Munidasa M."/>
            <person name="Muniz J."/>
            <person name="Nguyen L."/>
            <person name="Ongeri F."/>
            <person name="Osuji N."/>
            <person name="Pu L.-L."/>
            <person name="Puazo M."/>
            <person name="Qu C."/>
            <person name="Quiroz J."/>
            <person name="Raj R."/>
            <person name="Weissenberger G."/>
            <person name="Xin Y."/>
            <person name="Zou X."/>
            <person name="Han Y."/>
            <person name="Richards S."/>
            <person name="Worley K."/>
            <person name="Muzny D."/>
            <person name="Gibbs R."/>
        </authorList>
    </citation>
    <scope>NUCLEOTIDE SEQUENCE</scope>
    <source>
        <strain evidence="11">Sampled in the wild</strain>
    </source>
</reference>
<accession>A0A8K0K8Q0</accession>
<evidence type="ECO:0000256" key="3">
    <source>
        <dbReference type="ARBA" id="ARBA00022525"/>
    </source>
</evidence>
<dbReference type="FunFam" id="3.40.50.1820:FF:000075">
    <property type="entry name" value="Carboxypeptidase"/>
    <property type="match status" value="1"/>
</dbReference>
<keyword evidence="12" id="KW-1185">Reference proteome</keyword>
<dbReference type="EMBL" id="KZ308349">
    <property type="protein sequence ID" value="KAG8227938.1"/>
    <property type="molecule type" value="Genomic_DNA"/>
</dbReference>
<comment type="function">
    <text evidence="9">May be involved in vascular wall and kidney homeostasis.</text>
</comment>
<dbReference type="GO" id="GO:0006508">
    <property type="term" value="P:proteolysis"/>
    <property type="evidence" value="ECO:0007669"/>
    <property type="project" value="UniProtKB-KW"/>
</dbReference>
<evidence type="ECO:0000256" key="7">
    <source>
        <dbReference type="ARBA" id="ARBA00022801"/>
    </source>
</evidence>
<gene>
    <name evidence="11" type="ORF">J437_LFUL008750</name>
</gene>
<evidence type="ECO:0000256" key="2">
    <source>
        <dbReference type="ARBA" id="ARBA00009431"/>
    </source>
</evidence>
<reference evidence="11" key="2">
    <citation type="submission" date="2017-10" db="EMBL/GenBank/DDBJ databases">
        <title>Ladona fulva Genome sequencing and assembly.</title>
        <authorList>
            <person name="Murali S."/>
            <person name="Richards S."/>
            <person name="Bandaranaike D."/>
            <person name="Bellair M."/>
            <person name="Blankenburg K."/>
            <person name="Chao H."/>
            <person name="Dinh H."/>
            <person name="Doddapaneni H."/>
            <person name="Dugan-Rocha S."/>
            <person name="Elkadiri S."/>
            <person name="Gnanaolivu R."/>
            <person name="Hernandez B."/>
            <person name="Skinner E."/>
            <person name="Javaid M."/>
            <person name="Lee S."/>
            <person name="Li M."/>
            <person name="Ming W."/>
            <person name="Munidasa M."/>
            <person name="Muniz J."/>
            <person name="Nguyen L."/>
            <person name="Hughes D."/>
            <person name="Osuji N."/>
            <person name="Pu L.-L."/>
            <person name="Puazo M."/>
            <person name="Qu C."/>
            <person name="Quiroz J."/>
            <person name="Raj R."/>
            <person name="Weissenberger G."/>
            <person name="Xin Y."/>
            <person name="Zou X."/>
            <person name="Han Y."/>
            <person name="Worley K."/>
            <person name="Muzny D."/>
            <person name="Gibbs R."/>
        </authorList>
    </citation>
    <scope>NUCLEOTIDE SEQUENCE</scope>
    <source>
        <strain evidence="11">Sampled in the wild</strain>
    </source>
</reference>
<evidence type="ECO:0000256" key="5">
    <source>
        <dbReference type="ARBA" id="ARBA00022670"/>
    </source>
</evidence>
<dbReference type="OrthoDB" id="443318at2759"/>
<organism evidence="11 12">
    <name type="scientific">Ladona fulva</name>
    <name type="common">Scarce chaser dragonfly</name>
    <name type="synonym">Libellula fulva</name>
    <dbReference type="NCBI Taxonomy" id="123851"/>
    <lineage>
        <taxon>Eukaryota</taxon>
        <taxon>Metazoa</taxon>
        <taxon>Ecdysozoa</taxon>
        <taxon>Arthropoda</taxon>
        <taxon>Hexapoda</taxon>
        <taxon>Insecta</taxon>
        <taxon>Pterygota</taxon>
        <taxon>Palaeoptera</taxon>
        <taxon>Odonata</taxon>
        <taxon>Epiprocta</taxon>
        <taxon>Anisoptera</taxon>
        <taxon>Libelluloidea</taxon>
        <taxon>Libellulidae</taxon>
        <taxon>Ladona</taxon>
    </lineage>
</organism>
<comment type="similarity">
    <text evidence="2 10">Belongs to the peptidase S10 family.</text>
</comment>
<evidence type="ECO:0000256" key="1">
    <source>
        <dbReference type="ARBA" id="ARBA00004613"/>
    </source>
</evidence>
<dbReference type="PRINTS" id="PR00724">
    <property type="entry name" value="CRBOXYPTASEC"/>
</dbReference>
<dbReference type="EC" id="3.4.16.-" evidence="10"/>
<evidence type="ECO:0000256" key="4">
    <source>
        <dbReference type="ARBA" id="ARBA00022645"/>
    </source>
</evidence>
<protein>
    <recommendedName>
        <fullName evidence="10">Carboxypeptidase</fullName>
        <ecNumber evidence="10">3.4.16.-</ecNumber>
    </recommendedName>
</protein>
<dbReference type="GO" id="GO:0005576">
    <property type="term" value="C:extracellular region"/>
    <property type="evidence" value="ECO:0007669"/>
    <property type="project" value="UniProtKB-SubCell"/>
</dbReference>
<sequence length="345" mass="38593">VNYVNVLFIDNPVGTGYSYVTSPSLLTTNNVEIGQDLVSLMEGFLRSYPEWQNVPLYIFSESYGGKMAAEFGLQLFKAKQSGAMNVNIKGVALGDSWISPIDSVMTWAPFLLYTGMVDQNGYDAIDSSAQSTKQAVESGNWESATDMWGSTENEVLYVTNGVDFYNILTKIPGRYMKKPILKTTDDYKKFLFERHVKSKANDYLDNLMNGQIRDKLGVIPNDVYWGGQSGQVFSALYGDFMKPVTSTVETLLDNTDLDVNVVSGQLDLIVDTPGTVNWVDRLQWSGSYQWKNAPRETLVADSYIEGFTKQFNSLKLFWVLRAGHMVPADNPKGGIELLRQITKFA</sequence>
<dbReference type="AlphaFoldDB" id="A0A8K0K8Q0"/>
<dbReference type="PANTHER" id="PTHR11802">
    <property type="entry name" value="SERINE PROTEASE FAMILY S10 SERINE CARBOXYPEPTIDASE"/>
    <property type="match status" value="1"/>
</dbReference>
<dbReference type="Gene3D" id="3.40.50.1820">
    <property type="entry name" value="alpha/beta hydrolase"/>
    <property type="match status" value="1"/>
</dbReference>
<dbReference type="PROSITE" id="PS00131">
    <property type="entry name" value="CARBOXYPEPT_SER_SER"/>
    <property type="match status" value="1"/>
</dbReference>
<comment type="caution">
    <text evidence="11">The sequence shown here is derived from an EMBL/GenBank/DDBJ whole genome shotgun (WGS) entry which is preliminary data.</text>
</comment>
<dbReference type="SUPFAM" id="SSF53474">
    <property type="entry name" value="alpha/beta-Hydrolases"/>
    <property type="match status" value="1"/>
</dbReference>
<dbReference type="InterPro" id="IPR018202">
    <property type="entry name" value="Ser_caboxypep_ser_AS"/>
</dbReference>
<proteinExistence type="inferred from homology"/>
<comment type="subcellular location">
    <subcellularLocation>
        <location evidence="1">Secreted</location>
    </subcellularLocation>
</comment>
<keyword evidence="7 10" id="KW-0378">Hydrolase</keyword>
<dbReference type="InterPro" id="IPR001563">
    <property type="entry name" value="Peptidase_S10"/>
</dbReference>
<dbReference type="PANTHER" id="PTHR11802:SF3">
    <property type="entry name" value="RETINOID-INDUCIBLE SERINE CARBOXYPEPTIDASE"/>
    <property type="match status" value="1"/>
</dbReference>